<dbReference type="Proteomes" id="UP000694892">
    <property type="component" value="Chromosome 3S"/>
</dbReference>
<proteinExistence type="predicted"/>
<organism evidence="1 2">
    <name type="scientific">Xenopus laevis</name>
    <name type="common">African clawed frog</name>
    <dbReference type="NCBI Taxonomy" id="8355"/>
    <lineage>
        <taxon>Eukaryota</taxon>
        <taxon>Metazoa</taxon>
        <taxon>Chordata</taxon>
        <taxon>Craniata</taxon>
        <taxon>Vertebrata</taxon>
        <taxon>Euteleostomi</taxon>
        <taxon>Amphibia</taxon>
        <taxon>Batrachia</taxon>
        <taxon>Anura</taxon>
        <taxon>Pipoidea</taxon>
        <taxon>Pipidae</taxon>
        <taxon>Xenopodinae</taxon>
        <taxon>Xenopus</taxon>
        <taxon>Xenopus</taxon>
    </lineage>
</organism>
<evidence type="ECO:0000313" key="1">
    <source>
        <dbReference type="EMBL" id="OCT86712.1"/>
    </source>
</evidence>
<sequence>MTEHSRNTSLLQASVWHICAGTIQLWICKTYSQLSPLSPFHIHLFLPRQLHEILLLALVRKRDYKQFQVYLLRF</sequence>
<protein>
    <submittedName>
        <fullName evidence="1">Uncharacterized protein</fullName>
    </submittedName>
</protein>
<evidence type="ECO:0000313" key="2">
    <source>
        <dbReference type="Proteomes" id="UP000694892"/>
    </source>
</evidence>
<reference evidence="2" key="1">
    <citation type="journal article" date="2016" name="Nature">
        <title>Genome evolution in the allotetraploid frog Xenopus laevis.</title>
        <authorList>
            <person name="Session A.M."/>
            <person name="Uno Y."/>
            <person name="Kwon T."/>
            <person name="Chapman J.A."/>
            <person name="Toyoda A."/>
            <person name="Takahashi S."/>
            <person name="Fukui A."/>
            <person name="Hikosaka A."/>
            <person name="Suzuki A."/>
            <person name="Kondo M."/>
            <person name="van Heeringen S.J."/>
            <person name="Quigley I."/>
            <person name="Heinz S."/>
            <person name="Ogino H."/>
            <person name="Ochi H."/>
            <person name="Hellsten U."/>
            <person name="Lyons J.B."/>
            <person name="Simakov O."/>
            <person name="Putnam N."/>
            <person name="Stites J."/>
            <person name="Kuroki Y."/>
            <person name="Tanaka T."/>
            <person name="Michiue T."/>
            <person name="Watanabe M."/>
            <person name="Bogdanovic O."/>
            <person name="Lister R."/>
            <person name="Georgiou G."/>
            <person name="Paranjpe S.S."/>
            <person name="van Kruijsbergen I."/>
            <person name="Shu S."/>
            <person name="Carlson J."/>
            <person name="Kinoshita T."/>
            <person name="Ohta Y."/>
            <person name="Mawaribuchi S."/>
            <person name="Jenkins J."/>
            <person name="Grimwood J."/>
            <person name="Schmutz J."/>
            <person name="Mitros T."/>
            <person name="Mozaffari S.V."/>
            <person name="Suzuki Y."/>
            <person name="Haramoto Y."/>
            <person name="Yamamoto T.S."/>
            <person name="Takagi C."/>
            <person name="Heald R."/>
            <person name="Miller K."/>
            <person name="Haudenschild C."/>
            <person name="Kitzman J."/>
            <person name="Nakayama T."/>
            <person name="Izutsu Y."/>
            <person name="Robert J."/>
            <person name="Fortriede J."/>
            <person name="Burns K."/>
            <person name="Lotay V."/>
            <person name="Karimi K."/>
            <person name="Yasuoka Y."/>
            <person name="Dichmann D.S."/>
            <person name="Flajnik M.F."/>
            <person name="Houston D.W."/>
            <person name="Shendure J."/>
            <person name="DuPasquier L."/>
            <person name="Vize P.D."/>
            <person name="Zorn A.M."/>
            <person name="Ito M."/>
            <person name="Marcotte E.M."/>
            <person name="Wallingford J.B."/>
            <person name="Ito Y."/>
            <person name="Asashima M."/>
            <person name="Ueno N."/>
            <person name="Matsuda Y."/>
            <person name="Veenstra G.J."/>
            <person name="Fujiyama A."/>
            <person name="Harland R.M."/>
            <person name="Taira M."/>
            <person name="Rokhsar D.S."/>
        </authorList>
    </citation>
    <scope>NUCLEOTIDE SEQUENCE [LARGE SCALE GENOMIC DNA]</scope>
    <source>
        <strain evidence="2">J</strain>
    </source>
</reference>
<name>A0A974D9M9_XENLA</name>
<dbReference type="EMBL" id="CM004471">
    <property type="protein sequence ID" value="OCT86712.1"/>
    <property type="molecule type" value="Genomic_DNA"/>
</dbReference>
<accession>A0A974D9M9</accession>
<dbReference type="AlphaFoldDB" id="A0A974D9M9"/>
<gene>
    <name evidence="1" type="ORF">XELAEV_18020401mg</name>
</gene>